<feature type="compositionally biased region" description="Pro residues" evidence="5">
    <location>
        <begin position="774"/>
        <end position="785"/>
    </location>
</feature>
<comment type="subcellular location">
    <subcellularLocation>
        <location evidence="1">Membrane</location>
        <topology evidence="1">Single-pass membrane protein</topology>
    </subcellularLocation>
</comment>
<evidence type="ECO:0000256" key="1">
    <source>
        <dbReference type="ARBA" id="ARBA00004167"/>
    </source>
</evidence>
<feature type="region of interest" description="Disordered" evidence="5">
    <location>
        <begin position="254"/>
        <end position="290"/>
    </location>
</feature>
<reference evidence="8" key="2">
    <citation type="submission" date="2023-06" db="EMBL/GenBank/DDBJ databases">
        <authorList>
            <consortium name="Lawrence Berkeley National Laboratory"/>
            <person name="Mondo S.J."/>
            <person name="Hensen N."/>
            <person name="Bonometti L."/>
            <person name="Westerberg I."/>
            <person name="Brannstrom I.O."/>
            <person name="Guillou S."/>
            <person name="Cros-Aarteil S."/>
            <person name="Calhoun S."/>
            <person name="Haridas S."/>
            <person name="Kuo A."/>
            <person name="Pangilinan J."/>
            <person name="Riley R."/>
            <person name="Labutti K."/>
            <person name="Andreopoulos B."/>
            <person name="Lipzen A."/>
            <person name="Chen C."/>
            <person name="Yanf M."/>
            <person name="Daum C."/>
            <person name="Ng V."/>
            <person name="Clum A."/>
            <person name="Steindorff A."/>
            <person name="Ohm R."/>
            <person name="Martin F."/>
            <person name="Silar P."/>
            <person name="Natvig D."/>
            <person name="Lalanne C."/>
            <person name="Gautier V."/>
            <person name="Ament-Velasquez S.L."/>
            <person name="Kruys A."/>
            <person name="Hutchinson M.I."/>
            <person name="Powell A.J."/>
            <person name="Barry K."/>
            <person name="Miller A.N."/>
            <person name="Grigoriev I.V."/>
            <person name="Debuchy R."/>
            <person name="Gladieux P."/>
            <person name="Thoren M.H."/>
            <person name="Johannesson H."/>
        </authorList>
    </citation>
    <scope>NUCLEOTIDE SEQUENCE</scope>
    <source>
        <strain evidence="8">CBS 333.67</strain>
    </source>
</reference>
<evidence type="ECO:0000313" key="8">
    <source>
        <dbReference type="EMBL" id="KAK3309014.1"/>
    </source>
</evidence>
<feature type="compositionally biased region" description="Low complexity" evidence="5">
    <location>
        <begin position="799"/>
        <end position="828"/>
    </location>
</feature>
<proteinExistence type="predicted"/>
<reference evidence="8" key="1">
    <citation type="journal article" date="2023" name="Mol. Phylogenet. Evol.">
        <title>Genome-scale phylogeny and comparative genomics of the fungal order Sordariales.</title>
        <authorList>
            <person name="Hensen N."/>
            <person name="Bonometti L."/>
            <person name="Westerberg I."/>
            <person name="Brannstrom I.O."/>
            <person name="Guillou S."/>
            <person name="Cros-Aarteil S."/>
            <person name="Calhoun S."/>
            <person name="Haridas S."/>
            <person name="Kuo A."/>
            <person name="Mondo S."/>
            <person name="Pangilinan J."/>
            <person name="Riley R."/>
            <person name="LaButti K."/>
            <person name="Andreopoulos B."/>
            <person name="Lipzen A."/>
            <person name="Chen C."/>
            <person name="Yan M."/>
            <person name="Daum C."/>
            <person name="Ng V."/>
            <person name="Clum A."/>
            <person name="Steindorff A."/>
            <person name="Ohm R.A."/>
            <person name="Martin F."/>
            <person name="Silar P."/>
            <person name="Natvig D.O."/>
            <person name="Lalanne C."/>
            <person name="Gautier V."/>
            <person name="Ament-Velasquez S.L."/>
            <person name="Kruys A."/>
            <person name="Hutchinson M.I."/>
            <person name="Powell A.J."/>
            <person name="Barry K."/>
            <person name="Miller A.N."/>
            <person name="Grigoriev I.V."/>
            <person name="Debuchy R."/>
            <person name="Gladieux P."/>
            <person name="Hiltunen Thoren M."/>
            <person name="Johannesson H."/>
        </authorList>
    </citation>
    <scope>NUCLEOTIDE SEQUENCE</scope>
    <source>
        <strain evidence="8">CBS 333.67</strain>
    </source>
</reference>
<dbReference type="AlphaFoldDB" id="A0AAJ0GZI7"/>
<feature type="compositionally biased region" description="Polar residues" evidence="5">
    <location>
        <begin position="743"/>
        <end position="757"/>
    </location>
</feature>
<evidence type="ECO:0000256" key="7">
    <source>
        <dbReference type="SAM" id="SignalP"/>
    </source>
</evidence>
<keyword evidence="4 6" id="KW-0472">Membrane</keyword>
<feature type="region of interest" description="Disordered" evidence="5">
    <location>
        <begin position="446"/>
        <end position="928"/>
    </location>
</feature>
<feature type="region of interest" description="Disordered" evidence="5">
    <location>
        <begin position="308"/>
        <end position="398"/>
    </location>
</feature>
<keyword evidence="3 6" id="KW-1133">Transmembrane helix</keyword>
<evidence type="ECO:0000256" key="2">
    <source>
        <dbReference type="ARBA" id="ARBA00022692"/>
    </source>
</evidence>
<comment type="caution">
    <text evidence="8">The sequence shown here is derived from an EMBL/GenBank/DDBJ whole genome shotgun (WGS) entry which is preliminary data.</text>
</comment>
<accession>A0AAJ0GZI7</accession>
<evidence type="ECO:0000256" key="3">
    <source>
        <dbReference type="ARBA" id="ARBA00022989"/>
    </source>
</evidence>
<feature type="compositionally biased region" description="Basic residues" evidence="5">
    <location>
        <begin position="576"/>
        <end position="587"/>
    </location>
</feature>
<feature type="region of interest" description="Disordered" evidence="5">
    <location>
        <begin position="153"/>
        <end position="205"/>
    </location>
</feature>
<feature type="compositionally biased region" description="Low complexity" evidence="5">
    <location>
        <begin position="764"/>
        <end position="773"/>
    </location>
</feature>
<organism evidence="8 9">
    <name type="scientific">Chaetomium strumarium</name>
    <dbReference type="NCBI Taxonomy" id="1170767"/>
    <lineage>
        <taxon>Eukaryota</taxon>
        <taxon>Fungi</taxon>
        <taxon>Dikarya</taxon>
        <taxon>Ascomycota</taxon>
        <taxon>Pezizomycotina</taxon>
        <taxon>Sordariomycetes</taxon>
        <taxon>Sordariomycetidae</taxon>
        <taxon>Sordariales</taxon>
        <taxon>Chaetomiaceae</taxon>
        <taxon>Chaetomium</taxon>
    </lineage>
</organism>
<dbReference type="GeneID" id="87880524"/>
<dbReference type="PANTHER" id="PTHR15549">
    <property type="entry name" value="PAIRED IMMUNOGLOBULIN-LIKE TYPE 2 RECEPTOR"/>
    <property type="match status" value="1"/>
</dbReference>
<dbReference type="RefSeq" id="XP_062724794.1">
    <property type="nucleotide sequence ID" value="XM_062861695.1"/>
</dbReference>
<feature type="chain" id="PRO_5042518148" description="Extracellular membrane protein CFEM domain-containing protein" evidence="7">
    <location>
        <begin position="27"/>
        <end position="928"/>
    </location>
</feature>
<feature type="compositionally biased region" description="Low complexity" evidence="5">
    <location>
        <begin position="842"/>
        <end position="854"/>
    </location>
</feature>
<gene>
    <name evidence="8" type="ORF">B0T15DRAFT_126797</name>
</gene>
<dbReference type="GO" id="GO:0071944">
    <property type="term" value="C:cell periphery"/>
    <property type="evidence" value="ECO:0007669"/>
    <property type="project" value="UniProtKB-ARBA"/>
</dbReference>
<evidence type="ECO:0000256" key="5">
    <source>
        <dbReference type="SAM" id="MobiDB-lite"/>
    </source>
</evidence>
<feature type="region of interest" description="Disordered" evidence="5">
    <location>
        <begin position="407"/>
        <end position="426"/>
    </location>
</feature>
<feature type="compositionally biased region" description="Pro residues" evidence="5">
    <location>
        <begin position="328"/>
        <end position="347"/>
    </location>
</feature>
<dbReference type="PANTHER" id="PTHR15549:SF30">
    <property type="entry name" value="MID2 DOMAIN-CONTAINING PROTEIN"/>
    <property type="match status" value="1"/>
</dbReference>
<keyword evidence="9" id="KW-1185">Reference proteome</keyword>
<keyword evidence="7" id="KW-0732">Signal</keyword>
<evidence type="ECO:0000256" key="4">
    <source>
        <dbReference type="ARBA" id="ARBA00023136"/>
    </source>
</evidence>
<dbReference type="Proteomes" id="UP001273166">
    <property type="component" value="Unassembled WGS sequence"/>
</dbReference>
<name>A0AAJ0GZI7_9PEZI</name>
<evidence type="ECO:0000313" key="9">
    <source>
        <dbReference type="Proteomes" id="UP001273166"/>
    </source>
</evidence>
<evidence type="ECO:0000256" key="6">
    <source>
        <dbReference type="SAM" id="Phobius"/>
    </source>
</evidence>
<evidence type="ECO:0008006" key="10">
    <source>
        <dbReference type="Google" id="ProtNLM"/>
    </source>
</evidence>
<protein>
    <recommendedName>
        <fullName evidence="10">Extracellular membrane protein CFEM domain-containing protein</fullName>
    </recommendedName>
</protein>
<feature type="compositionally biased region" description="Polar residues" evidence="5">
    <location>
        <begin position="557"/>
        <end position="567"/>
    </location>
</feature>
<dbReference type="GO" id="GO:0016020">
    <property type="term" value="C:membrane"/>
    <property type="evidence" value="ECO:0007669"/>
    <property type="project" value="UniProtKB-SubCell"/>
</dbReference>
<dbReference type="EMBL" id="JAUDZG010000002">
    <property type="protein sequence ID" value="KAK3309014.1"/>
    <property type="molecule type" value="Genomic_DNA"/>
</dbReference>
<feature type="signal peptide" evidence="7">
    <location>
        <begin position="1"/>
        <end position="26"/>
    </location>
</feature>
<sequence length="928" mass="97604">MLLGRMAYRLSLLCLTPWMILPAIAAVATTNIRPEVLNFVPTCAQNCFESFISANFDAGICGNSPSLECLCRQQGSSGYTVGEGAVSCLAGESRFGACQGQDGINDAIATAYNMCVGISKAEPMTHSTIVATLVIPSGTGPLLVPTAISTATSKASATTAPTPTSTVSLPTGTGAPGSTTPTSSTTVVSPTATATESPASSESQPQLGSAQIAGITLGCVAVVVFGILLVLLARCVRRRRFGDLEAGFSKMRDSMSFGRKSRPNSAPGIQISSPIPRVQAKRDPMDPRWQPQIPVMYQQGVGLAFSPSAARGGVSAKPSPVPASTAGPPLPPVPAPGPGPAPSPAPAPAGAAQSVPRLILSPPPAAQPPRAERSPPKPTLTLAIPKAPEQVVRVPTSGRDSVVTEFAEDGEAELAPGTTIWRPPATDPLSATTIYFADKGGNWILRNTSTRRPEMPTSKMARAPTRPPIKEGPQARGEIELPSPEHKTKAERAKDAYGEFSPDALVSPLRLPRRPGQARLGSPITFKDQRREPQLSSPSLSERLSQTAETLGRGPAQTANRPPNMLSSPRDLTGGRIKRRPSRRASRRVSQESATSIESAAAGPFENGNAVVEDESQLDLSPVAESPHTPISPGKSPVTYPNIRKQNDIQQLPVSTMRPEVPGAPRYNVWHPPGYASPTGASVLPSINSVKGGAPRVKSPERPPQNALGPRQAPTRNTGQPRTRPPGTGTGPAPVSPIEKQYWQRQRQVANPASYWNQPPRNPPAKVRAAARPRQPPPPTTPPYELPTSENSPRRLAMQTQTQTPPQSQDQQRRPAPTTTRPTGLPTPQATPASAGGGGDASSSSSQSQQQQQSTLLAKRRGADKAAALSLAANTGKGKGGGDTTQRARRPGWTKEQPSGYGPAPITPGWVPELTPTRRGEDLYLNVR</sequence>
<feature type="compositionally biased region" description="Polar residues" evidence="5">
    <location>
        <begin position="534"/>
        <end position="549"/>
    </location>
</feature>
<feature type="compositionally biased region" description="Low complexity" evidence="5">
    <location>
        <begin position="714"/>
        <end position="727"/>
    </location>
</feature>
<feature type="transmembrane region" description="Helical" evidence="6">
    <location>
        <begin position="212"/>
        <end position="233"/>
    </location>
</feature>
<keyword evidence="2 6" id="KW-0812">Transmembrane</keyword>
<dbReference type="InterPro" id="IPR051694">
    <property type="entry name" value="Immunoregulatory_rcpt-like"/>
</dbReference>
<feature type="compositionally biased region" description="Basic and acidic residues" evidence="5">
    <location>
        <begin position="477"/>
        <end position="497"/>
    </location>
</feature>